<sequence>MASGKSVVALIKALKPAFRSGNDNDKVALAVHAYFLASGYDLTATGPHAFSPAALNSSSTDEVGIDGWNELEDQYAFVYVNLEEGSKKVRVKCLVMEHKLHVFCALADGSSKHVELELSFCATGVGNYVEETGGGNYSRQFKNMELLVKILDSLHPLSSETSESRCETSIRTEPAPQTHLSGRKRKQLDTLWEENKIPVNATNIDSAGSVKVGKLEEEKVSVRNVYSTRRVKQKMGSGSDEAVGLGILLEDQAMHDKKPQDFPKTAANVPIPIPKSQPTPASQSDSVPVTDQILPTPVKKMSPRHLQDGEVYQGEA</sequence>
<keyword evidence="2" id="KW-0647">Proteasome</keyword>
<reference evidence="5 6" key="1">
    <citation type="submission" date="2018-10" db="EMBL/GenBank/DDBJ databases">
        <title>A high-quality apple genome assembly.</title>
        <authorList>
            <person name="Hu J."/>
        </authorList>
    </citation>
    <scope>NUCLEOTIDE SEQUENCE [LARGE SCALE GENOMIC DNA]</scope>
    <source>
        <strain evidence="6">cv. HFTH1</strain>
        <tissue evidence="5">Young leaf</tissue>
    </source>
</reference>
<gene>
    <name evidence="5" type="ORF">DVH24_036444</name>
</gene>
<dbReference type="AlphaFoldDB" id="A0A498ILK6"/>
<accession>A0A498ILK6</accession>
<dbReference type="InterPro" id="IPR021625">
    <property type="entry name" value="PI31_Prot_N"/>
</dbReference>
<dbReference type="EMBL" id="RDQH01000338">
    <property type="protein sequence ID" value="RXH82103.1"/>
    <property type="molecule type" value="Genomic_DNA"/>
</dbReference>
<dbReference type="GO" id="GO:0000502">
    <property type="term" value="C:proteasome complex"/>
    <property type="evidence" value="ECO:0007669"/>
    <property type="project" value="UniProtKB-KW"/>
</dbReference>
<comment type="caution">
    <text evidence="5">The sequence shown here is derived from an EMBL/GenBank/DDBJ whole genome shotgun (WGS) entry which is preliminary data.</text>
</comment>
<dbReference type="Proteomes" id="UP000290289">
    <property type="component" value="Chromosome 12"/>
</dbReference>
<evidence type="ECO:0000259" key="4">
    <source>
        <dbReference type="Pfam" id="PF11566"/>
    </source>
</evidence>
<organism evidence="5 6">
    <name type="scientific">Malus domestica</name>
    <name type="common">Apple</name>
    <name type="synonym">Pyrus malus</name>
    <dbReference type="NCBI Taxonomy" id="3750"/>
    <lineage>
        <taxon>Eukaryota</taxon>
        <taxon>Viridiplantae</taxon>
        <taxon>Streptophyta</taxon>
        <taxon>Embryophyta</taxon>
        <taxon>Tracheophyta</taxon>
        <taxon>Spermatophyta</taxon>
        <taxon>Magnoliopsida</taxon>
        <taxon>eudicotyledons</taxon>
        <taxon>Gunneridae</taxon>
        <taxon>Pentapetalae</taxon>
        <taxon>rosids</taxon>
        <taxon>fabids</taxon>
        <taxon>Rosales</taxon>
        <taxon>Rosaceae</taxon>
        <taxon>Amygdaloideae</taxon>
        <taxon>Maleae</taxon>
        <taxon>Malus</taxon>
    </lineage>
</organism>
<feature type="domain" description="PI31 proteasome regulator N-terminal" evidence="4">
    <location>
        <begin position="23"/>
        <end position="119"/>
    </location>
</feature>
<protein>
    <recommendedName>
        <fullName evidence="4">PI31 proteasome regulator N-terminal domain-containing protein</fullName>
    </recommendedName>
</protein>
<evidence type="ECO:0000256" key="1">
    <source>
        <dbReference type="ARBA" id="ARBA00006405"/>
    </source>
</evidence>
<evidence type="ECO:0000313" key="6">
    <source>
        <dbReference type="Proteomes" id="UP000290289"/>
    </source>
</evidence>
<dbReference type="GO" id="GO:0070628">
    <property type="term" value="F:proteasome binding"/>
    <property type="evidence" value="ECO:0007669"/>
    <property type="project" value="InterPro"/>
</dbReference>
<name>A0A498ILK6_MALDO</name>
<dbReference type="Gene3D" id="3.40.1000.30">
    <property type="match status" value="1"/>
</dbReference>
<evidence type="ECO:0000256" key="3">
    <source>
        <dbReference type="SAM" id="MobiDB-lite"/>
    </source>
</evidence>
<keyword evidence="6" id="KW-1185">Reference proteome</keyword>
<dbReference type="InterPro" id="IPR045128">
    <property type="entry name" value="PI31-like"/>
</dbReference>
<dbReference type="PANTHER" id="PTHR13266:SF1">
    <property type="entry name" value="PROTEASOME INHIBITOR PI31 SUBUNIT"/>
    <property type="match status" value="1"/>
</dbReference>
<dbReference type="GO" id="GO:0043161">
    <property type="term" value="P:proteasome-mediated ubiquitin-dependent protein catabolic process"/>
    <property type="evidence" value="ECO:0007669"/>
    <property type="project" value="InterPro"/>
</dbReference>
<evidence type="ECO:0000313" key="5">
    <source>
        <dbReference type="EMBL" id="RXH82103.1"/>
    </source>
</evidence>
<feature type="region of interest" description="Disordered" evidence="3">
    <location>
        <begin position="258"/>
        <end position="316"/>
    </location>
</feature>
<feature type="region of interest" description="Disordered" evidence="3">
    <location>
        <begin position="161"/>
        <end position="184"/>
    </location>
</feature>
<comment type="similarity">
    <text evidence="1">Belongs to the proteasome inhibitor PI31 family.</text>
</comment>
<dbReference type="Pfam" id="PF11566">
    <property type="entry name" value="PI31_Prot_N"/>
    <property type="match status" value="1"/>
</dbReference>
<dbReference type="GO" id="GO:0004866">
    <property type="term" value="F:endopeptidase inhibitor activity"/>
    <property type="evidence" value="ECO:0007669"/>
    <property type="project" value="InterPro"/>
</dbReference>
<evidence type="ECO:0000256" key="2">
    <source>
        <dbReference type="ARBA" id="ARBA00022942"/>
    </source>
</evidence>
<dbReference type="STRING" id="3750.A0A498ILK6"/>
<dbReference type="PANTHER" id="PTHR13266">
    <property type="entry name" value="PROTEASOME INHIBITOR"/>
    <property type="match status" value="1"/>
</dbReference>
<proteinExistence type="inferred from homology"/>
<feature type="compositionally biased region" description="Polar residues" evidence="3">
    <location>
        <begin position="278"/>
        <end position="289"/>
    </location>
</feature>